<dbReference type="InterPro" id="IPR009075">
    <property type="entry name" value="AcylCo_DH/oxidase_C"/>
</dbReference>
<dbReference type="PROSITE" id="PS00072">
    <property type="entry name" value="ACYL_COA_DH_1"/>
    <property type="match status" value="1"/>
</dbReference>
<dbReference type="InterPro" id="IPR006089">
    <property type="entry name" value="Acyl-CoA_DH_CS"/>
</dbReference>
<dbReference type="InterPro" id="IPR009100">
    <property type="entry name" value="AcylCoA_DH/oxidase_NM_dom_sf"/>
</dbReference>
<evidence type="ECO:0000256" key="3">
    <source>
        <dbReference type="ARBA" id="ARBA00022630"/>
    </source>
</evidence>
<accession>A0ABQ0MBX4</accession>
<comment type="similarity">
    <text evidence="2">Belongs to the acyl-CoA dehydrogenase family.</text>
</comment>
<evidence type="ECO:0000313" key="7">
    <source>
        <dbReference type="EMBL" id="GAT60824.1"/>
    </source>
</evidence>
<dbReference type="Gene3D" id="3.10.120.10">
    <property type="entry name" value="Cytochrome b5-like heme/steroid binding domain"/>
    <property type="match status" value="1"/>
</dbReference>
<evidence type="ECO:0000256" key="5">
    <source>
        <dbReference type="ARBA" id="ARBA00023002"/>
    </source>
</evidence>
<name>A0ABQ0MBX4_MYCCL</name>
<proteinExistence type="inferred from homology"/>
<feature type="domain" description="Cytochrome b5 heme-binding" evidence="6">
    <location>
        <begin position="15"/>
        <end position="73"/>
    </location>
</feature>
<evidence type="ECO:0000256" key="1">
    <source>
        <dbReference type="ARBA" id="ARBA00001974"/>
    </source>
</evidence>
<reference evidence="7" key="1">
    <citation type="submission" date="2014-09" db="EMBL/GenBank/DDBJ databases">
        <title>Genome sequence of the luminous mushroom Mycena chlorophos for searching fungal bioluminescence genes.</title>
        <authorList>
            <person name="Tanaka Y."/>
            <person name="Kasuga D."/>
            <person name="Oba Y."/>
            <person name="Hase S."/>
            <person name="Sato K."/>
            <person name="Oba Y."/>
            <person name="Sakakibara Y."/>
        </authorList>
    </citation>
    <scope>NUCLEOTIDE SEQUENCE</scope>
</reference>
<gene>
    <name evidence="7" type="ORF">MCHLO_16918</name>
</gene>
<sequence>MALKTFSRDQVAKLVIIDSKVYDLSKFAKVHPGGISVLLDSEIAGQDATERFYELHRTEVIEKYTRLQVGVVEGEEVAPSRVPGAISSVPYAEPTWLAPGGYHSPYYKEHHRRFQKVYRRFVEDVVVPDAQARESDGQAPSKHVVEEMCRLNILAMQIGPGKHLNGRVLMDGLISHEEFDPFIELIITQSAAKLHARGYNDGLGGGTIIGLPPVINFAQPALRDRVVEDALSGKRPICLAVTEPFAGSDVAGIRTRARKTEDGYWIVNGSKKWITTGTRAHWFTTACRTDDGEIVVLLIERGDGVETKPIKTLYSATAGTAFITFDNVRVPDSHRLGPGTPGLLIILTNFSHERWVLVAHNIARQRVIYEECMKWANQRKVFGKPLSSQAVVRQKLAAMIARFESCQSWLEAITFQMCRMSPEEQAKNLAGPIALLKMHATRESQKTAADAVQIFGGRGITKTGTSLRMHPSDESAHFVSSFGHGAVRRAFSPLSFDRLAAAPRV</sequence>
<dbReference type="Gene3D" id="1.20.140.10">
    <property type="entry name" value="Butyryl-CoA Dehydrogenase, subunit A, domain 3"/>
    <property type="match status" value="1"/>
</dbReference>
<dbReference type="InterPro" id="IPR006091">
    <property type="entry name" value="Acyl-CoA_Oxase/DH_mid-dom"/>
</dbReference>
<dbReference type="PROSITE" id="PS50255">
    <property type="entry name" value="CYTOCHROME_B5_2"/>
    <property type="match status" value="1"/>
</dbReference>
<dbReference type="InterPro" id="IPR013786">
    <property type="entry name" value="AcylCoA_DH/ox_N"/>
</dbReference>
<dbReference type="Gene3D" id="1.10.540.10">
    <property type="entry name" value="Acyl-CoA dehydrogenase/oxidase, N-terminal domain"/>
    <property type="match status" value="1"/>
</dbReference>
<evidence type="ECO:0000256" key="2">
    <source>
        <dbReference type="ARBA" id="ARBA00009347"/>
    </source>
</evidence>
<evidence type="ECO:0000259" key="6">
    <source>
        <dbReference type="PROSITE" id="PS50255"/>
    </source>
</evidence>
<dbReference type="InterPro" id="IPR001199">
    <property type="entry name" value="Cyt_B5-like_heme/steroid-bd"/>
</dbReference>
<dbReference type="Proteomes" id="UP000815677">
    <property type="component" value="Unassembled WGS sequence"/>
</dbReference>
<dbReference type="SUPFAM" id="SSF55856">
    <property type="entry name" value="Cytochrome b5-like heme/steroid binding domain"/>
    <property type="match status" value="1"/>
</dbReference>
<comment type="cofactor">
    <cofactor evidence="1">
        <name>FAD</name>
        <dbReference type="ChEBI" id="CHEBI:57692"/>
    </cofactor>
</comment>
<dbReference type="InterPro" id="IPR036400">
    <property type="entry name" value="Cyt_B5-like_heme/steroid_sf"/>
</dbReference>
<dbReference type="InterPro" id="IPR050741">
    <property type="entry name" value="Acyl-CoA_dehydrogenase"/>
</dbReference>
<dbReference type="InterPro" id="IPR037069">
    <property type="entry name" value="AcylCoA_DH/ox_N_sf"/>
</dbReference>
<dbReference type="Gene3D" id="2.40.110.10">
    <property type="entry name" value="Butyryl-CoA Dehydrogenase, subunit A, domain 2"/>
    <property type="match status" value="1"/>
</dbReference>
<dbReference type="SUPFAM" id="SSF56645">
    <property type="entry name" value="Acyl-CoA dehydrogenase NM domain-like"/>
    <property type="match status" value="1"/>
</dbReference>
<dbReference type="InterPro" id="IPR046373">
    <property type="entry name" value="Acyl-CoA_Oxase/DH_mid-dom_sf"/>
</dbReference>
<organism evidence="7 8">
    <name type="scientific">Mycena chlorophos</name>
    <name type="common">Agaric fungus</name>
    <name type="synonym">Agaricus chlorophos</name>
    <dbReference type="NCBI Taxonomy" id="658473"/>
    <lineage>
        <taxon>Eukaryota</taxon>
        <taxon>Fungi</taxon>
        <taxon>Dikarya</taxon>
        <taxon>Basidiomycota</taxon>
        <taxon>Agaricomycotina</taxon>
        <taxon>Agaricomycetes</taxon>
        <taxon>Agaricomycetidae</taxon>
        <taxon>Agaricales</taxon>
        <taxon>Marasmiineae</taxon>
        <taxon>Mycenaceae</taxon>
        <taxon>Mycena</taxon>
    </lineage>
</organism>
<dbReference type="Pfam" id="PF00441">
    <property type="entry name" value="Acyl-CoA_dh_1"/>
    <property type="match status" value="1"/>
</dbReference>
<dbReference type="InterPro" id="IPR036250">
    <property type="entry name" value="AcylCo_DH-like_C"/>
</dbReference>
<dbReference type="Pfam" id="PF00173">
    <property type="entry name" value="Cyt-b5"/>
    <property type="match status" value="1"/>
</dbReference>
<dbReference type="Pfam" id="PF02771">
    <property type="entry name" value="Acyl-CoA_dh_N"/>
    <property type="match status" value="1"/>
</dbReference>
<keyword evidence="5" id="KW-0560">Oxidoreductase</keyword>
<dbReference type="CDD" id="cd00567">
    <property type="entry name" value="ACAD"/>
    <property type="match status" value="1"/>
</dbReference>
<evidence type="ECO:0000256" key="4">
    <source>
        <dbReference type="ARBA" id="ARBA00022827"/>
    </source>
</evidence>
<evidence type="ECO:0000313" key="8">
    <source>
        <dbReference type="Proteomes" id="UP000815677"/>
    </source>
</evidence>
<dbReference type="SUPFAM" id="SSF47203">
    <property type="entry name" value="Acyl-CoA dehydrogenase C-terminal domain-like"/>
    <property type="match status" value="1"/>
</dbReference>
<keyword evidence="3" id="KW-0285">Flavoprotein</keyword>
<dbReference type="PANTHER" id="PTHR48083">
    <property type="entry name" value="MEDIUM-CHAIN SPECIFIC ACYL-COA DEHYDROGENASE, MITOCHONDRIAL-RELATED"/>
    <property type="match status" value="1"/>
</dbReference>
<dbReference type="Pfam" id="PF02770">
    <property type="entry name" value="Acyl-CoA_dh_M"/>
    <property type="match status" value="1"/>
</dbReference>
<keyword evidence="4" id="KW-0274">FAD</keyword>
<dbReference type="SMART" id="SM01117">
    <property type="entry name" value="Cyt-b5"/>
    <property type="match status" value="1"/>
</dbReference>
<keyword evidence="8" id="KW-1185">Reference proteome</keyword>
<dbReference type="PANTHER" id="PTHR48083:SF28">
    <property type="entry name" value="ACYL-COA DEHYDROGENASE FAMILY PROTEIN (AFU_ORTHOLOGUE AFUA_6G10880)-RELATED"/>
    <property type="match status" value="1"/>
</dbReference>
<dbReference type="EMBL" id="DF849967">
    <property type="protein sequence ID" value="GAT60824.1"/>
    <property type="molecule type" value="Genomic_DNA"/>
</dbReference>
<protein>
    <recommendedName>
        <fullName evidence="6">Cytochrome b5 heme-binding domain-containing protein</fullName>
    </recommendedName>
</protein>